<dbReference type="SUPFAM" id="SSF47862">
    <property type="entry name" value="Saposin"/>
    <property type="match status" value="1"/>
</dbReference>
<dbReference type="SMART" id="SM00741">
    <property type="entry name" value="SapB"/>
    <property type="match status" value="1"/>
</dbReference>
<organism evidence="4 5">
    <name type="scientific">Panagrellus redivivus</name>
    <name type="common">Microworm</name>
    <dbReference type="NCBI Taxonomy" id="6233"/>
    <lineage>
        <taxon>Eukaryota</taxon>
        <taxon>Metazoa</taxon>
        <taxon>Ecdysozoa</taxon>
        <taxon>Nematoda</taxon>
        <taxon>Chromadorea</taxon>
        <taxon>Rhabditida</taxon>
        <taxon>Tylenchina</taxon>
        <taxon>Panagrolaimomorpha</taxon>
        <taxon>Panagrolaimoidea</taxon>
        <taxon>Panagrolaimidae</taxon>
        <taxon>Panagrellus</taxon>
    </lineage>
</organism>
<evidence type="ECO:0000313" key="5">
    <source>
        <dbReference type="WBParaSite" id="Pan_g14273.t1"/>
    </source>
</evidence>
<evidence type="ECO:0000256" key="2">
    <source>
        <dbReference type="SAM" id="SignalP"/>
    </source>
</evidence>
<feature type="signal peptide" evidence="2">
    <location>
        <begin position="1"/>
        <end position="21"/>
    </location>
</feature>
<evidence type="ECO:0000313" key="4">
    <source>
        <dbReference type="Proteomes" id="UP000492821"/>
    </source>
</evidence>
<reference evidence="5" key="2">
    <citation type="submission" date="2020-10" db="UniProtKB">
        <authorList>
            <consortium name="WormBaseParasite"/>
        </authorList>
    </citation>
    <scope>IDENTIFICATION</scope>
</reference>
<proteinExistence type="predicted"/>
<keyword evidence="4" id="KW-1185">Reference proteome</keyword>
<accession>A0A7E4UZ88</accession>
<dbReference type="InterPro" id="IPR008139">
    <property type="entry name" value="SaposinB_dom"/>
</dbReference>
<protein>
    <submittedName>
        <fullName evidence="5">Saposin B-type domain-containing protein</fullName>
    </submittedName>
</protein>
<dbReference type="Proteomes" id="UP000492821">
    <property type="component" value="Unassembled WGS sequence"/>
</dbReference>
<evidence type="ECO:0000259" key="3">
    <source>
        <dbReference type="PROSITE" id="PS50015"/>
    </source>
</evidence>
<dbReference type="Gene3D" id="1.10.225.10">
    <property type="entry name" value="Saposin-like"/>
    <property type="match status" value="1"/>
</dbReference>
<dbReference type="WBParaSite" id="Pan_g14273.t1">
    <property type="protein sequence ID" value="Pan_g14273.t1"/>
    <property type="gene ID" value="Pan_g14273"/>
</dbReference>
<keyword evidence="2" id="KW-0732">Signal</keyword>
<keyword evidence="1" id="KW-1015">Disulfide bond</keyword>
<feature type="domain" description="Saposin B-type" evidence="3">
    <location>
        <begin position="23"/>
        <end position="98"/>
    </location>
</feature>
<feature type="chain" id="PRO_5028854685" evidence="2">
    <location>
        <begin position="22"/>
        <end position="98"/>
    </location>
</feature>
<evidence type="ECO:0000256" key="1">
    <source>
        <dbReference type="ARBA" id="ARBA00023157"/>
    </source>
</evidence>
<sequence length="98" mass="10224">MKFSTLAFVAIAALCIAFSAAEENLYCGICKELVRELESDVNNTGATIEQRVDAACNKIAGSLAAICKKLIDGSIDELEAALNSHADPATACKSIGLC</sequence>
<dbReference type="InterPro" id="IPR011001">
    <property type="entry name" value="Saposin-like"/>
</dbReference>
<reference evidence="4" key="1">
    <citation type="journal article" date="2013" name="Genetics">
        <title>The draft genome and transcriptome of Panagrellus redivivus are shaped by the harsh demands of a free-living lifestyle.</title>
        <authorList>
            <person name="Srinivasan J."/>
            <person name="Dillman A.R."/>
            <person name="Macchietto M.G."/>
            <person name="Heikkinen L."/>
            <person name="Lakso M."/>
            <person name="Fracchia K.M."/>
            <person name="Antoshechkin I."/>
            <person name="Mortazavi A."/>
            <person name="Wong G."/>
            <person name="Sternberg P.W."/>
        </authorList>
    </citation>
    <scope>NUCLEOTIDE SEQUENCE [LARGE SCALE GENOMIC DNA]</scope>
    <source>
        <strain evidence="4">MT8872</strain>
    </source>
</reference>
<name>A0A7E4UZ88_PANRE</name>
<dbReference type="PROSITE" id="PS50015">
    <property type="entry name" value="SAP_B"/>
    <property type="match status" value="1"/>
</dbReference>
<dbReference type="AlphaFoldDB" id="A0A7E4UZ88"/>